<evidence type="ECO:0000259" key="5">
    <source>
        <dbReference type="PROSITE" id="PS51918"/>
    </source>
</evidence>
<comment type="caution">
    <text evidence="6">The sequence shown here is derived from an EMBL/GenBank/DDBJ whole genome shotgun (WGS) entry which is preliminary data.</text>
</comment>
<evidence type="ECO:0000256" key="2">
    <source>
        <dbReference type="ARBA" id="ARBA00022723"/>
    </source>
</evidence>
<dbReference type="Pfam" id="PF23545">
    <property type="entry name" value="Zn_ribbon_HMPTM"/>
    <property type="match status" value="1"/>
</dbReference>
<dbReference type="AlphaFoldDB" id="A0A7W9W656"/>
<dbReference type="InterPro" id="IPR034474">
    <property type="entry name" value="Methyltransferase_Class_D"/>
</dbReference>
<accession>A0A7W9W656</accession>
<organism evidence="6 7">
    <name type="scientific">Armatimonas rosea</name>
    <dbReference type="NCBI Taxonomy" id="685828"/>
    <lineage>
        <taxon>Bacteria</taxon>
        <taxon>Bacillati</taxon>
        <taxon>Armatimonadota</taxon>
        <taxon>Armatimonadia</taxon>
        <taxon>Armatimonadales</taxon>
        <taxon>Armatimonadaceae</taxon>
        <taxon>Armatimonas</taxon>
    </lineage>
</organism>
<dbReference type="RefSeq" id="WP_184193376.1">
    <property type="nucleotide sequence ID" value="NZ_JACHGW010000001.1"/>
</dbReference>
<evidence type="ECO:0000256" key="3">
    <source>
        <dbReference type="ARBA" id="ARBA00023004"/>
    </source>
</evidence>
<dbReference type="Gene3D" id="3.20.20.70">
    <property type="entry name" value="Aldolase class I"/>
    <property type="match status" value="1"/>
</dbReference>
<proteinExistence type="predicted"/>
<gene>
    <name evidence="6" type="ORF">HNQ39_001533</name>
</gene>
<reference evidence="6 7" key="1">
    <citation type="submission" date="2020-08" db="EMBL/GenBank/DDBJ databases">
        <title>Genomic Encyclopedia of Type Strains, Phase IV (KMG-IV): sequencing the most valuable type-strain genomes for metagenomic binning, comparative biology and taxonomic classification.</title>
        <authorList>
            <person name="Goeker M."/>
        </authorList>
    </citation>
    <scope>NUCLEOTIDE SEQUENCE [LARGE SCALE GENOMIC DNA]</scope>
    <source>
        <strain evidence="6 7">DSM 23562</strain>
    </source>
</reference>
<dbReference type="PANTHER" id="PTHR43306:SF1">
    <property type="entry name" value="7,8-DIHYDRO-6-HYDROXYMETHYLPTERIN DIMETHYLTRANSFERASE"/>
    <property type="match status" value="1"/>
</dbReference>
<keyword evidence="4" id="KW-0411">Iron-sulfur</keyword>
<keyword evidence="7" id="KW-1185">Reference proteome</keyword>
<sequence>MIEETTGLCPTCLRSVSATIYEEAGRIWMRQNCPRHGESTALLASNATEYQRFRTYAVDRSAGGGCCGPGTECADGPPTCVLLLEITQACNLRCPTCYADARGHEMMPDAEARRRLDSFFRTQSRLDVLMLSGGEPTIHPRFIELLDMALEYPIDRVVINTNGLRLTQSKELVEALTARKDRIELYFSYGSFRPEVHERLYGKDLVARKQEALRIATDAGLFINLVPTVEAGVNDDEIGELYRFALAHETICGITYQPVMNNGRYEHGYDPGARLTLTGVLERLVAQTDGALQLADFVGLPCSHPDCCVLTYGILDEKRTTLTPLPRHLDVARYLDLFSDKISFSGLIEGALKRVWSDTVNLRAGRTLRDLMTLYAHSGVKDLLPLRNDPQAVGRRTFRIVVKPFMDAHTWDQKRVDQCCTKLLNENGEAVSFCEYNVFHRGRKPEVSGLQLVMAR</sequence>
<keyword evidence="2" id="KW-0479">Metal-binding</keyword>
<protein>
    <recommendedName>
        <fullName evidence="5">Radical SAM core domain-containing protein</fullName>
    </recommendedName>
</protein>
<keyword evidence="1" id="KW-0949">S-adenosyl-L-methionine</keyword>
<dbReference type="PROSITE" id="PS51918">
    <property type="entry name" value="RADICAL_SAM"/>
    <property type="match status" value="1"/>
</dbReference>
<keyword evidence="3" id="KW-0408">Iron</keyword>
<dbReference type="GO" id="GO:0051536">
    <property type="term" value="F:iron-sulfur cluster binding"/>
    <property type="evidence" value="ECO:0007669"/>
    <property type="project" value="UniProtKB-KW"/>
</dbReference>
<evidence type="ECO:0000313" key="6">
    <source>
        <dbReference type="EMBL" id="MBB6049771.1"/>
    </source>
</evidence>
<dbReference type="InterPro" id="IPR007197">
    <property type="entry name" value="rSAM"/>
</dbReference>
<dbReference type="SFLD" id="SFLDG01067">
    <property type="entry name" value="SPASM/twitch_domain_containing"/>
    <property type="match status" value="1"/>
</dbReference>
<dbReference type="EMBL" id="JACHGW010000001">
    <property type="protein sequence ID" value="MBB6049771.1"/>
    <property type="molecule type" value="Genomic_DNA"/>
</dbReference>
<evidence type="ECO:0000313" key="7">
    <source>
        <dbReference type="Proteomes" id="UP000520814"/>
    </source>
</evidence>
<dbReference type="InterPro" id="IPR013785">
    <property type="entry name" value="Aldolase_TIM"/>
</dbReference>
<dbReference type="PANTHER" id="PTHR43306">
    <property type="entry name" value="7,8-DIHYDRO-6-HYDROXYMETHYLPTERIN DIMETHYLTRANSFERASE"/>
    <property type="match status" value="1"/>
</dbReference>
<dbReference type="CDD" id="cd01335">
    <property type="entry name" value="Radical_SAM"/>
    <property type="match status" value="1"/>
</dbReference>
<dbReference type="InterPro" id="IPR058240">
    <property type="entry name" value="rSAM_sf"/>
</dbReference>
<dbReference type="GO" id="GO:0046872">
    <property type="term" value="F:metal ion binding"/>
    <property type="evidence" value="ECO:0007669"/>
    <property type="project" value="UniProtKB-KW"/>
</dbReference>
<dbReference type="InterPro" id="IPR056488">
    <property type="entry name" value="Zn_ribbon_HMPTM"/>
</dbReference>
<feature type="domain" description="Radical SAM core" evidence="5">
    <location>
        <begin position="76"/>
        <end position="291"/>
    </location>
</feature>
<evidence type="ECO:0000256" key="1">
    <source>
        <dbReference type="ARBA" id="ARBA00022691"/>
    </source>
</evidence>
<name>A0A7W9W656_ARMRO</name>
<dbReference type="Pfam" id="PF04055">
    <property type="entry name" value="Radical_SAM"/>
    <property type="match status" value="1"/>
</dbReference>
<evidence type="ECO:0000256" key="4">
    <source>
        <dbReference type="ARBA" id="ARBA00023014"/>
    </source>
</evidence>
<dbReference type="GO" id="GO:0003824">
    <property type="term" value="F:catalytic activity"/>
    <property type="evidence" value="ECO:0007669"/>
    <property type="project" value="InterPro"/>
</dbReference>
<dbReference type="SFLD" id="SFLDS00029">
    <property type="entry name" value="Radical_SAM"/>
    <property type="match status" value="1"/>
</dbReference>
<dbReference type="Proteomes" id="UP000520814">
    <property type="component" value="Unassembled WGS sequence"/>
</dbReference>
<dbReference type="SUPFAM" id="SSF102114">
    <property type="entry name" value="Radical SAM enzymes"/>
    <property type="match status" value="1"/>
</dbReference>